<dbReference type="RefSeq" id="WP_114260213.1">
    <property type="nucleotide sequence ID" value="NZ_UFAQ01000021.1"/>
</dbReference>
<dbReference type="Pfam" id="PF06496">
    <property type="entry name" value="DUF1097"/>
    <property type="match status" value="1"/>
</dbReference>
<dbReference type="InterPro" id="IPR009476">
    <property type="entry name" value="DUF1097"/>
</dbReference>
<reference evidence="2" key="1">
    <citation type="submission" date="2019-10" db="EMBL/GenBank/DDBJ databases">
        <title>Molecular typing, antibiotic resistance determination and virulence profiling for 36 multidrug-resistant clinical Klebsiella pneumoniae isolates using second- and third-generation sequencing.</title>
        <authorList>
            <person name="Shelenkov A."/>
            <person name="Mikhaylova Y."/>
            <person name="Yanushevich Y."/>
            <person name="Samoilov A."/>
            <person name="Petrova L."/>
            <person name="Fomina V."/>
            <person name="Gusarov V."/>
            <person name="Zamyatin M."/>
            <person name="Shagin D."/>
        </authorList>
    </citation>
    <scope>NUCLEOTIDE SEQUENCE [LARGE SCALE GENOMIC DNA]</scope>
    <source>
        <strain evidence="2">CriePir115</strain>
    </source>
</reference>
<keyword evidence="1" id="KW-0472">Membrane</keyword>
<organism evidence="2">
    <name type="scientific">Klebsiella pneumoniae</name>
    <dbReference type="NCBI Taxonomy" id="573"/>
    <lineage>
        <taxon>Bacteria</taxon>
        <taxon>Pseudomonadati</taxon>
        <taxon>Pseudomonadota</taxon>
        <taxon>Gammaproteobacteria</taxon>
        <taxon>Enterobacterales</taxon>
        <taxon>Enterobacteriaceae</taxon>
        <taxon>Klebsiella/Raoultella group</taxon>
        <taxon>Klebsiella</taxon>
        <taxon>Klebsiella pneumoniae complex</taxon>
    </lineage>
</organism>
<dbReference type="AlphaFoldDB" id="A0A9J6S5Z5"/>
<comment type="caution">
    <text evidence="2">The sequence shown here is derived from an EMBL/GenBank/DDBJ whole genome shotgun (WGS) entry which is preliminary data.</text>
</comment>
<sequence>MSHTSTPRAYVIVTVVAAVTAALAAATALATELPVWAMFIGWIAFFSRGLTARSTLDNLGCVWLGLAFGATAAVAIAALAPATGVMVALPLVVLVVALIVVGLRGLPVLNNLPGYFLGLVAWFAAHLEPSLESIAQLAGASAIGSIAGWISHCMPRRFLPA</sequence>
<name>A0A9J6S5Z5_KLEPN</name>
<keyword evidence="1" id="KW-0812">Transmembrane</keyword>
<gene>
    <name evidence="2" type="ORF">GJJ18_24990</name>
</gene>
<accession>A0A9J6S5Z5</accession>
<feature type="transmembrane region" description="Helical" evidence="1">
    <location>
        <begin position="59"/>
        <end position="79"/>
    </location>
</feature>
<evidence type="ECO:0000313" key="2">
    <source>
        <dbReference type="EMBL" id="MRL38662.1"/>
    </source>
</evidence>
<evidence type="ECO:0000256" key="1">
    <source>
        <dbReference type="SAM" id="Phobius"/>
    </source>
</evidence>
<dbReference type="EMBL" id="WJWF01000040">
    <property type="protein sequence ID" value="MRL38662.1"/>
    <property type="molecule type" value="Genomic_DNA"/>
</dbReference>
<feature type="transmembrane region" description="Helical" evidence="1">
    <location>
        <begin position="35"/>
        <end position="52"/>
    </location>
</feature>
<keyword evidence="1" id="KW-1133">Transmembrane helix</keyword>
<protein>
    <submittedName>
        <fullName evidence="2">DUF1097 domain-containing protein</fullName>
    </submittedName>
</protein>
<feature type="transmembrane region" description="Helical" evidence="1">
    <location>
        <begin position="9"/>
        <end position="29"/>
    </location>
</feature>
<feature type="transmembrane region" description="Helical" evidence="1">
    <location>
        <begin position="85"/>
        <end position="103"/>
    </location>
</feature>
<proteinExistence type="predicted"/>